<keyword evidence="1" id="KW-0805">Transcription regulation</keyword>
<gene>
    <name evidence="5" type="ORF">GCM10023147_23930</name>
</gene>
<accession>A0ABP8JMY6</accession>
<organism evidence="5 6">
    <name type="scientific">Tsukamurella soli</name>
    <dbReference type="NCBI Taxonomy" id="644556"/>
    <lineage>
        <taxon>Bacteria</taxon>
        <taxon>Bacillati</taxon>
        <taxon>Actinomycetota</taxon>
        <taxon>Actinomycetes</taxon>
        <taxon>Mycobacteriales</taxon>
        <taxon>Tsukamurellaceae</taxon>
        <taxon>Tsukamurella</taxon>
    </lineage>
</organism>
<dbReference type="InterPro" id="IPR018060">
    <property type="entry name" value="HTH_AraC"/>
</dbReference>
<dbReference type="InterPro" id="IPR018062">
    <property type="entry name" value="HTH_AraC-typ_CS"/>
</dbReference>
<evidence type="ECO:0000259" key="4">
    <source>
        <dbReference type="PROSITE" id="PS01124"/>
    </source>
</evidence>
<dbReference type="PRINTS" id="PR00032">
    <property type="entry name" value="HTHARAC"/>
</dbReference>
<reference evidence="6" key="1">
    <citation type="journal article" date="2019" name="Int. J. Syst. Evol. Microbiol.">
        <title>The Global Catalogue of Microorganisms (GCM) 10K type strain sequencing project: providing services to taxonomists for standard genome sequencing and annotation.</title>
        <authorList>
            <consortium name="The Broad Institute Genomics Platform"/>
            <consortium name="The Broad Institute Genome Sequencing Center for Infectious Disease"/>
            <person name="Wu L."/>
            <person name="Ma J."/>
        </authorList>
    </citation>
    <scope>NUCLEOTIDE SEQUENCE [LARGE SCALE GENOMIC DNA]</scope>
    <source>
        <strain evidence="6">JCM 17688</strain>
    </source>
</reference>
<keyword evidence="2" id="KW-0238">DNA-binding</keyword>
<comment type="caution">
    <text evidence="5">The sequence shown here is derived from an EMBL/GenBank/DDBJ whole genome shotgun (WGS) entry which is preliminary data.</text>
</comment>
<evidence type="ECO:0000256" key="1">
    <source>
        <dbReference type="ARBA" id="ARBA00023015"/>
    </source>
</evidence>
<evidence type="ECO:0000256" key="2">
    <source>
        <dbReference type="ARBA" id="ARBA00023125"/>
    </source>
</evidence>
<name>A0ABP8JMY6_9ACTN</name>
<dbReference type="Gene3D" id="1.10.10.60">
    <property type="entry name" value="Homeodomain-like"/>
    <property type="match status" value="2"/>
</dbReference>
<dbReference type="RefSeq" id="WP_344995690.1">
    <property type="nucleotide sequence ID" value="NZ_BAABFR010000032.1"/>
</dbReference>
<dbReference type="PROSITE" id="PS00041">
    <property type="entry name" value="HTH_ARAC_FAMILY_1"/>
    <property type="match status" value="1"/>
</dbReference>
<evidence type="ECO:0000256" key="3">
    <source>
        <dbReference type="ARBA" id="ARBA00023163"/>
    </source>
</evidence>
<proteinExistence type="predicted"/>
<dbReference type="InterPro" id="IPR050204">
    <property type="entry name" value="AraC_XylS_family_regulators"/>
</dbReference>
<dbReference type="PROSITE" id="PS01124">
    <property type="entry name" value="HTH_ARAC_FAMILY_2"/>
    <property type="match status" value="1"/>
</dbReference>
<protein>
    <recommendedName>
        <fullName evidence="4">HTH araC/xylS-type domain-containing protein</fullName>
    </recommendedName>
</protein>
<evidence type="ECO:0000313" key="5">
    <source>
        <dbReference type="EMBL" id="GAA4393311.1"/>
    </source>
</evidence>
<dbReference type="SMART" id="SM00342">
    <property type="entry name" value="HTH_ARAC"/>
    <property type="match status" value="1"/>
</dbReference>
<evidence type="ECO:0000313" key="6">
    <source>
        <dbReference type="Proteomes" id="UP001500635"/>
    </source>
</evidence>
<sequence>MAQVVRAVRYRDGVPVYRYGGAPHLSPVSVHRVDAAHPPGHGVRHIHEFPVLVYVEQSLADGAADAGDAFLAAPGVVIDPAVAAACAVGRGVAFDPEALGAAAWPSWGSHPLLASFAHGAPGGLLRLTVPPERRPVWSAALTAIETEEQTQTVGYREAMLAHLTVLLVDIARLATDVVGDLRRSDEPLLAAVFEAIDERLGTALSARDVAAAVGMTVGHLTTVVRRRTGRTVGEWIADRRMAEARRLLTATDLPIATVAARVGLADPGYFARMFKRANGVTPREWRAG</sequence>
<dbReference type="InterPro" id="IPR020449">
    <property type="entry name" value="Tscrpt_reg_AraC-type_HTH"/>
</dbReference>
<keyword evidence="6" id="KW-1185">Reference proteome</keyword>
<dbReference type="PANTHER" id="PTHR46796">
    <property type="entry name" value="HTH-TYPE TRANSCRIPTIONAL ACTIVATOR RHAS-RELATED"/>
    <property type="match status" value="1"/>
</dbReference>
<keyword evidence="3" id="KW-0804">Transcription</keyword>
<dbReference type="InterPro" id="IPR009057">
    <property type="entry name" value="Homeodomain-like_sf"/>
</dbReference>
<feature type="domain" description="HTH araC/xylS-type" evidence="4">
    <location>
        <begin position="190"/>
        <end position="288"/>
    </location>
</feature>
<dbReference type="Pfam" id="PF12833">
    <property type="entry name" value="HTH_18"/>
    <property type="match status" value="1"/>
</dbReference>
<dbReference type="Proteomes" id="UP001500635">
    <property type="component" value="Unassembled WGS sequence"/>
</dbReference>
<dbReference type="EMBL" id="BAABFR010000032">
    <property type="protein sequence ID" value="GAA4393311.1"/>
    <property type="molecule type" value="Genomic_DNA"/>
</dbReference>
<dbReference type="SUPFAM" id="SSF46689">
    <property type="entry name" value="Homeodomain-like"/>
    <property type="match status" value="1"/>
</dbReference>